<feature type="transmembrane region" description="Helical" evidence="9">
    <location>
        <begin position="14"/>
        <end position="36"/>
    </location>
</feature>
<accession>A0A2T3G465</accession>
<dbReference type="Proteomes" id="UP000240974">
    <property type="component" value="Unassembled WGS sequence"/>
</dbReference>
<comment type="similarity">
    <text evidence="2 8">Belongs to the prokaryotic riboflavin transporter (P-RFT) (TC 2.A.87) family.</text>
</comment>
<evidence type="ECO:0000313" key="10">
    <source>
        <dbReference type="EMBL" id="PST42345.1"/>
    </source>
</evidence>
<keyword evidence="6 9" id="KW-1133">Transmembrane helix</keyword>
<dbReference type="PANTHER" id="PTHR38438">
    <property type="entry name" value="RIBOFLAVIN TRANSPORTER RIBU"/>
    <property type="match status" value="1"/>
</dbReference>
<keyword evidence="7 8" id="KW-0472">Membrane</keyword>
<feature type="transmembrane region" description="Helical" evidence="9">
    <location>
        <begin position="161"/>
        <end position="179"/>
    </location>
</feature>
<keyword evidence="3 8" id="KW-0813">Transport</keyword>
<feature type="transmembrane region" description="Helical" evidence="9">
    <location>
        <begin position="48"/>
        <end position="76"/>
    </location>
</feature>
<feature type="transmembrane region" description="Helical" evidence="9">
    <location>
        <begin position="82"/>
        <end position="104"/>
    </location>
</feature>
<dbReference type="PIRSF" id="PIRSF037778">
    <property type="entry name" value="UCP037778_transp_RibU"/>
    <property type="match status" value="1"/>
</dbReference>
<proteinExistence type="inferred from homology"/>
<organism evidence="10 11">
    <name type="scientific">Faecalibacillus intestinalis</name>
    <dbReference type="NCBI Taxonomy" id="1982626"/>
    <lineage>
        <taxon>Bacteria</taxon>
        <taxon>Bacillati</taxon>
        <taxon>Bacillota</taxon>
        <taxon>Erysipelotrichia</taxon>
        <taxon>Erysipelotrichales</taxon>
        <taxon>Coprobacillaceae</taxon>
        <taxon>Faecalibacillus</taxon>
    </lineage>
</organism>
<dbReference type="InterPro" id="IPR025720">
    <property type="entry name" value="RibU"/>
</dbReference>
<keyword evidence="11" id="KW-1185">Reference proteome</keyword>
<evidence type="ECO:0000256" key="6">
    <source>
        <dbReference type="ARBA" id="ARBA00022989"/>
    </source>
</evidence>
<evidence type="ECO:0000256" key="9">
    <source>
        <dbReference type="SAM" id="Phobius"/>
    </source>
</evidence>
<comment type="function">
    <text evidence="8">Probably a riboflavin-binding protein that interacts with the energy-coupling factor (ECF) ABC-transporter complex.</text>
</comment>
<name>A0A2T3G465_9FIRM</name>
<dbReference type="EMBL" id="PYLQ01000005">
    <property type="protein sequence ID" value="PST42345.1"/>
    <property type="molecule type" value="Genomic_DNA"/>
</dbReference>
<reference evidence="10 11" key="1">
    <citation type="journal article" date="2019" name="Int. J. Syst. Evol. Microbiol.">
        <title>Faecalibacillus intestinalis gen. nov., sp. nov. and Faecalibacillus faecis sp. nov., isolated from human faeces.</title>
        <authorList>
            <person name="Seo B."/>
            <person name="Jeon K."/>
            <person name="Baek I."/>
            <person name="Lee Y.M."/>
            <person name="Baek K."/>
            <person name="Ko G."/>
        </authorList>
    </citation>
    <scope>NUCLEOTIDE SEQUENCE [LARGE SCALE GENOMIC DNA]</scope>
    <source>
        <strain evidence="10 11">SNUG30099</strain>
    </source>
</reference>
<evidence type="ECO:0000256" key="8">
    <source>
        <dbReference type="PIRNR" id="PIRNR037778"/>
    </source>
</evidence>
<keyword evidence="4 8" id="KW-1003">Cell membrane</keyword>
<evidence type="ECO:0000256" key="3">
    <source>
        <dbReference type="ARBA" id="ARBA00022448"/>
    </source>
</evidence>
<dbReference type="GO" id="GO:0005886">
    <property type="term" value="C:plasma membrane"/>
    <property type="evidence" value="ECO:0007669"/>
    <property type="project" value="UniProtKB-SubCell"/>
</dbReference>
<dbReference type="Pfam" id="PF12822">
    <property type="entry name" value="ECF_trnsprt"/>
    <property type="match status" value="1"/>
</dbReference>
<comment type="subcellular location">
    <subcellularLocation>
        <location evidence="1">Cell membrane</location>
        <topology evidence="1">Multi-pass membrane protein</topology>
    </subcellularLocation>
</comment>
<evidence type="ECO:0000256" key="5">
    <source>
        <dbReference type="ARBA" id="ARBA00022692"/>
    </source>
</evidence>
<gene>
    <name evidence="10" type="ORF">C7U54_05165</name>
</gene>
<evidence type="ECO:0000256" key="7">
    <source>
        <dbReference type="ARBA" id="ARBA00023136"/>
    </source>
</evidence>
<evidence type="ECO:0000256" key="1">
    <source>
        <dbReference type="ARBA" id="ARBA00004651"/>
    </source>
</evidence>
<evidence type="ECO:0000313" key="11">
    <source>
        <dbReference type="Proteomes" id="UP000240974"/>
    </source>
</evidence>
<keyword evidence="5 9" id="KW-0812">Transmembrane</keyword>
<evidence type="ECO:0000256" key="4">
    <source>
        <dbReference type="ARBA" id="ARBA00022475"/>
    </source>
</evidence>
<dbReference type="RefSeq" id="WP_107029528.1">
    <property type="nucleotide sequence ID" value="NZ_PYLQ01000005.1"/>
</dbReference>
<protein>
    <recommendedName>
        <fullName evidence="8">Riboflavin transporter</fullName>
    </recommendedName>
</protein>
<dbReference type="InterPro" id="IPR024529">
    <property type="entry name" value="ECF_trnsprt_substrate-spec"/>
</dbReference>
<dbReference type="GO" id="GO:0032217">
    <property type="term" value="F:riboflavin transmembrane transporter activity"/>
    <property type="evidence" value="ECO:0007669"/>
    <property type="project" value="UniProtKB-UniRule"/>
</dbReference>
<sequence length="201" mass="22659">MEIMTKKVLTTKNLTMIAMFSAISAVLMVFEIQLPFSPSFVKFDFSDLPVMLGGFLIGPFAGGIIVFMKILLHFLLNGTTSFFVGDLSNLLLTLSFVLPASFIYQQKKTKKTAIQGLLVSIICTSLLAIIFNLFLIFPLYLKVLNLKMVDLINMIHVVNPLVKDVFTMIVFSLLPFNLFKYSIVSMITMLSYKKLSILFKE</sequence>
<feature type="transmembrane region" description="Helical" evidence="9">
    <location>
        <begin position="116"/>
        <end position="141"/>
    </location>
</feature>
<dbReference type="PANTHER" id="PTHR38438:SF1">
    <property type="entry name" value="RIBOFLAVIN TRANSPORTER RIBU"/>
    <property type="match status" value="1"/>
</dbReference>
<evidence type="ECO:0000256" key="2">
    <source>
        <dbReference type="ARBA" id="ARBA00005540"/>
    </source>
</evidence>
<comment type="caution">
    <text evidence="10">The sequence shown here is derived from an EMBL/GenBank/DDBJ whole genome shotgun (WGS) entry which is preliminary data.</text>
</comment>
<dbReference type="AlphaFoldDB" id="A0A2T3G465"/>
<dbReference type="Gene3D" id="1.10.1760.20">
    <property type="match status" value="1"/>
</dbReference>